<dbReference type="Pfam" id="PF00300">
    <property type="entry name" value="His_Phos_1"/>
    <property type="match status" value="1"/>
</dbReference>
<keyword evidence="2" id="KW-1185">Reference proteome</keyword>
<gene>
    <name evidence="1" type="ORF">RAG0_08145</name>
</gene>
<dbReference type="CDD" id="cd07067">
    <property type="entry name" value="HP_PGM_like"/>
    <property type="match status" value="1"/>
</dbReference>
<organism evidence="1 2">
    <name type="scientific">Rhynchosporium agropyri</name>
    <dbReference type="NCBI Taxonomy" id="914238"/>
    <lineage>
        <taxon>Eukaryota</taxon>
        <taxon>Fungi</taxon>
        <taxon>Dikarya</taxon>
        <taxon>Ascomycota</taxon>
        <taxon>Pezizomycotina</taxon>
        <taxon>Leotiomycetes</taxon>
        <taxon>Helotiales</taxon>
        <taxon>Ploettnerulaceae</taxon>
        <taxon>Rhynchosporium</taxon>
    </lineage>
</organism>
<dbReference type="AlphaFoldDB" id="A0A1E1KPD2"/>
<dbReference type="SUPFAM" id="SSF53254">
    <property type="entry name" value="Phosphoglycerate mutase-like"/>
    <property type="match status" value="1"/>
</dbReference>
<dbReference type="EMBL" id="FJUX01000042">
    <property type="protein sequence ID" value="CZS99851.1"/>
    <property type="molecule type" value="Genomic_DNA"/>
</dbReference>
<dbReference type="InterPro" id="IPR029033">
    <property type="entry name" value="His_PPase_superfam"/>
</dbReference>
<keyword evidence="1" id="KW-0648">Protein biosynthesis</keyword>
<dbReference type="OrthoDB" id="414418at2759"/>
<dbReference type="PANTHER" id="PTHR16469:SF51">
    <property type="entry name" value="TRANSCRIPTION FACTOR TAU 55 KDA SUBUNIT"/>
    <property type="match status" value="1"/>
</dbReference>
<dbReference type="PANTHER" id="PTHR16469">
    <property type="entry name" value="UBIQUITIN-ASSOCIATED AND SH3 DOMAIN-CONTAINING BA-RELATED"/>
    <property type="match status" value="1"/>
</dbReference>
<evidence type="ECO:0000313" key="2">
    <source>
        <dbReference type="Proteomes" id="UP000178912"/>
    </source>
</evidence>
<accession>A0A1E1KPD2</accession>
<reference evidence="2" key="1">
    <citation type="submission" date="2016-03" db="EMBL/GenBank/DDBJ databases">
        <authorList>
            <person name="Guldener U."/>
        </authorList>
    </citation>
    <scope>NUCLEOTIDE SEQUENCE [LARGE SCALE GENOMIC DNA]</scope>
    <source>
        <strain evidence="2">04CH-RAC-A.6.1</strain>
    </source>
</reference>
<name>A0A1E1KPD2_9HELO</name>
<dbReference type="GO" id="GO:0003743">
    <property type="term" value="F:translation initiation factor activity"/>
    <property type="evidence" value="ECO:0007669"/>
    <property type="project" value="UniProtKB-KW"/>
</dbReference>
<proteinExistence type="predicted"/>
<dbReference type="InterPro" id="IPR013078">
    <property type="entry name" value="His_Pase_superF_clade-1"/>
</dbReference>
<dbReference type="Gene3D" id="3.40.50.1240">
    <property type="entry name" value="Phosphoglycerate mutase-like"/>
    <property type="match status" value="1"/>
</dbReference>
<keyword evidence="1" id="KW-0396">Initiation factor</keyword>
<dbReference type="Proteomes" id="UP000178912">
    <property type="component" value="Unassembled WGS sequence"/>
</dbReference>
<sequence>MSLEVIYVTRHGFRSNWVVDPKTGEYSTSIPSPTGIASDPELAGYGVAQSKELAKHLKTLSPPIERIYSSPFYRCIQTITPIVTALSSTSTSPETTKIRGENGIGEWYGMARFDHPSPAEPTVLKKLFPHYDETYKPAIKPSVNGETIDELHDRAAYALHKVIEQCDSEGIKAVVLCTHAATLIAIGRALTGRMPEDIAEEDFRPFTCGLSTFVRRGKENVEKGVKDWEGPEAFIPKLEWRGGRGVGGGWNLTSSGDCSFLSGGEERGWRFSGDESFDLTSGAAPSLDAGTGLGVVVEGKKSPNIPLSPSRL</sequence>
<evidence type="ECO:0000313" key="1">
    <source>
        <dbReference type="EMBL" id="CZS99851.1"/>
    </source>
</evidence>
<dbReference type="InterPro" id="IPR051710">
    <property type="entry name" value="Phosphatase_SH3-domain"/>
</dbReference>
<protein>
    <submittedName>
        <fullName evidence="1">Related to transcription initiation factor</fullName>
    </submittedName>
</protein>